<feature type="region of interest" description="Disordered" evidence="1">
    <location>
        <begin position="1"/>
        <end position="49"/>
    </location>
</feature>
<dbReference type="Pfam" id="PF24166">
    <property type="entry name" value="DUF7410"/>
    <property type="match status" value="1"/>
</dbReference>
<gene>
    <name evidence="4" type="ORF">SAMN04515672_1670</name>
</gene>
<evidence type="ECO:0000313" key="4">
    <source>
        <dbReference type="EMBL" id="SDJ87263.1"/>
    </source>
</evidence>
<feature type="compositionally biased region" description="Polar residues" evidence="1">
    <location>
        <begin position="8"/>
        <end position="19"/>
    </location>
</feature>
<feature type="domain" description="DUF7410" evidence="3">
    <location>
        <begin position="52"/>
        <end position="73"/>
    </location>
</feature>
<feature type="transmembrane region" description="Helical" evidence="2">
    <location>
        <begin position="103"/>
        <end position="121"/>
    </location>
</feature>
<reference evidence="5" key="1">
    <citation type="submission" date="2016-10" db="EMBL/GenBank/DDBJ databases">
        <authorList>
            <person name="Varghese N."/>
            <person name="Submissions S."/>
        </authorList>
    </citation>
    <scope>NUCLEOTIDE SEQUENCE [LARGE SCALE GENOMIC DNA]</scope>
    <source>
        <strain evidence="5">B4,CECT 8067,JCM 17497</strain>
    </source>
</reference>
<evidence type="ECO:0000313" key="5">
    <source>
        <dbReference type="Proteomes" id="UP000198882"/>
    </source>
</evidence>
<dbReference type="EMBL" id="FNFE01000002">
    <property type="protein sequence ID" value="SDJ87263.1"/>
    <property type="molecule type" value="Genomic_DNA"/>
</dbReference>
<keyword evidence="2" id="KW-0472">Membrane</keyword>
<dbReference type="RefSeq" id="WP_245724173.1">
    <property type="nucleotide sequence ID" value="NZ_FNFE01000002.1"/>
</dbReference>
<dbReference type="AlphaFoldDB" id="A0A1G8X9V0"/>
<protein>
    <recommendedName>
        <fullName evidence="3">DUF7410 domain-containing protein</fullName>
    </recommendedName>
</protein>
<sequence length="122" mass="13597">MDGHVPSETVSPSDASRATNAPGCSGDDDPGPTIRDTGPETAVRGDEPAARCPYCHQPFHDERFETLHRGLEHPSRLSDRERAAFERAYADEGTDIRWFRLQALGTLLLLYFCMLFLYAVVT</sequence>
<accession>A0A1G8X9V0</accession>
<evidence type="ECO:0000259" key="3">
    <source>
        <dbReference type="Pfam" id="PF24166"/>
    </source>
</evidence>
<organism evidence="4 5">
    <name type="scientific">Natronorubrum texcoconense</name>
    <dbReference type="NCBI Taxonomy" id="1095776"/>
    <lineage>
        <taxon>Archaea</taxon>
        <taxon>Methanobacteriati</taxon>
        <taxon>Methanobacteriota</taxon>
        <taxon>Stenosarchaea group</taxon>
        <taxon>Halobacteria</taxon>
        <taxon>Halobacteriales</taxon>
        <taxon>Natrialbaceae</taxon>
        <taxon>Natronorubrum</taxon>
    </lineage>
</organism>
<name>A0A1G8X9V0_9EURY</name>
<dbReference type="Proteomes" id="UP000198882">
    <property type="component" value="Unassembled WGS sequence"/>
</dbReference>
<evidence type="ECO:0000256" key="1">
    <source>
        <dbReference type="SAM" id="MobiDB-lite"/>
    </source>
</evidence>
<keyword evidence="2" id="KW-0812">Transmembrane</keyword>
<proteinExistence type="predicted"/>
<evidence type="ECO:0000256" key="2">
    <source>
        <dbReference type="SAM" id="Phobius"/>
    </source>
</evidence>
<keyword evidence="5" id="KW-1185">Reference proteome</keyword>
<dbReference type="InterPro" id="IPR055833">
    <property type="entry name" value="DUF7410"/>
</dbReference>
<keyword evidence="2" id="KW-1133">Transmembrane helix</keyword>
<dbReference type="STRING" id="1095776.SAMN04515672_1670"/>